<sequence length="314" mass="33557">MYDNRRKSNRYKRKRKSGGRVALLAAMAGFGLYAFIFAFKLISPAGSAHLVSAMGGVSLYSESAVLIRLDDGETLYEKNSGEKIYPASLTKLMTTLVILDQFEDLDHTVTLSEAVFDRLSGSGASMAGFLPGERITLRDLLYGCMLPSGADAALGLACATAGSEADFAALMNRRAAELGMAHTHFKNATGLHDPGHYTTVSDMARLLRAGLEDPDFRVLFTTLYYQTAPTNRHPGGLGLSSTLNALMDTPCPNGVTLLGGKTGYTEEAGLCLASLAQRGGREYIAVTAGAPGSHETSPRHLEDAFRLYGLVDCV</sequence>
<keyword evidence="12" id="KW-0121">Carboxypeptidase</keyword>
<organism evidence="12 13">
    <name type="scientific">Eubacterium maltosivorans</name>
    <dbReference type="NCBI Taxonomy" id="2041044"/>
    <lineage>
        <taxon>Bacteria</taxon>
        <taxon>Bacillati</taxon>
        <taxon>Bacillota</taxon>
        <taxon>Clostridia</taxon>
        <taxon>Eubacteriales</taxon>
        <taxon>Eubacteriaceae</taxon>
        <taxon>Eubacterium</taxon>
    </lineage>
</organism>
<protein>
    <submittedName>
        <fullName evidence="12">D-alanyl-D-alanine carboxypeptidase</fullName>
    </submittedName>
</protein>
<dbReference type="AlphaFoldDB" id="A0A4P9C3S1"/>
<name>A0A4P9C3S1_EUBML</name>
<dbReference type="KEGG" id="emt:CPZ25_000850"/>
<reference evidence="12 13" key="1">
    <citation type="submission" date="2018-05" db="EMBL/GenBank/DDBJ databases">
        <title>Genome comparison of Eubacterium sp.</title>
        <authorList>
            <person name="Feng Y."/>
            <person name="Sanchez-Andrea I."/>
            <person name="Stams A.J.M."/>
            <person name="De Vos W.M."/>
        </authorList>
    </citation>
    <scope>NUCLEOTIDE SEQUENCE [LARGE SCALE GENOMIC DNA]</scope>
    <source>
        <strain evidence="12 13">YI</strain>
    </source>
</reference>
<keyword evidence="10" id="KW-0472">Membrane</keyword>
<dbReference type="GO" id="GO:0071555">
    <property type="term" value="P:cell wall organization"/>
    <property type="evidence" value="ECO:0007669"/>
    <property type="project" value="UniProtKB-KW"/>
</dbReference>
<evidence type="ECO:0000256" key="6">
    <source>
        <dbReference type="ARBA" id="ARBA00023316"/>
    </source>
</evidence>
<dbReference type="GO" id="GO:0008360">
    <property type="term" value="P:regulation of cell shape"/>
    <property type="evidence" value="ECO:0007669"/>
    <property type="project" value="UniProtKB-KW"/>
</dbReference>
<evidence type="ECO:0000313" key="13">
    <source>
        <dbReference type="Proteomes" id="UP000218387"/>
    </source>
</evidence>
<dbReference type="InterPro" id="IPR012338">
    <property type="entry name" value="Beta-lactam/transpept-like"/>
</dbReference>
<evidence type="ECO:0000256" key="3">
    <source>
        <dbReference type="ARBA" id="ARBA00022801"/>
    </source>
</evidence>
<keyword evidence="3" id="KW-0378">Hydrolase</keyword>
<evidence type="ECO:0000256" key="2">
    <source>
        <dbReference type="ARBA" id="ARBA00022729"/>
    </source>
</evidence>
<evidence type="ECO:0000259" key="11">
    <source>
        <dbReference type="Pfam" id="PF00768"/>
    </source>
</evidence>
<accession>A0A4P9C3S1</accession>
<evidence type="ECO:0000256" key="4">
    <source>
        <dbReference type="ARBA" id="ARBA00022960"/>
    </source>
</evidence>
<evidence type="ECO:0000256" key="1">
    <source>
        <dbReference type="ARBA" id="ARBA00007164"/>
    </source>
</evidence>
<dbReference type="Proteomes" id="UP000218387">
    <property type="component" value="Chromosome"/>
</dbReference>
<keyword evidence="12" id="KW-0645">Protease</keyword>
<dbReference type="PRINTS" id="PR00725">
    <property type="entry name" value="DADACBPTASE1"/>
</dbReference>
<dbReference type="RefSeq" id="WP_096919373.1">
    <property type="nucleotide sequence ID" value="NZ_CP029487.1"/>
</dbReference>
<evidence type="ECO:0000256" key="10">
    <source>
        <dbReference type="SAM" id="Phobius"/>
    </source>
</evidence>
<gene>
    <name evidence="12" type="ORF">CPZ25_000850</name>
</gene>
<dbReference type="PANTHER" id="PTHR21581:SF6">
    <property type="entry name" value="TRAFFICKING PROTEIN PARTICLE COMPLEX SUBUNIT 12"/>
    <property type="match status" value="1"/>
</dbReference>
<dbReference type="Pfam" id="PF00768">
    <property type="entry name" value="Peptidase_S11"/>
    <property type="match status" value="1"/>
</dbReference>
<dbReference type="Gene3D" id="3.40.710.10">
    <property type="entry name" value="DD-peptidase/beta-lactamase superfamily"/>
    <property type="match status" value="1"/>
</dbReference>
<dbReference type="GO" id="GO:0006508">
    <property type="term" value="P:proteolysis"/>
    <property type="evidence" value="ECO:0007669"/>
    <property type="project" value="InterPro"/>
</dbReference>
<dbReference type="SUPFAM" id="SSF56601">
    <property type="entry name" value="beta-lactamase/transpeptidase-like"/>
    <property type="match status" value="1"/>
</dbReference>
<feature type="active site" evidence="7">
    <location>
        <position position="148"/>
    </location>
</feature>
<keyword evidence="5" id="KW-0573">Peptidoglycan synthesis</keyword>
<evidence type="ECO:0000256" key="7">
    <source>
        <dbReference type="PIRSR" id="PIRSR618044-1"/>
    </source>
</evidence>
<dbReference type="InterPro" id="IPR001967">
    <property type="entry name" value="Peptidase_S11_N"/>
</dbReference>
<evidence type="ECO:0000313" key="12">
    <source>
        <dbReference type="EMBL" id="QCT69913.1"/>
    </source>
</evidence>
<keyword evidence="6" id="KW-0961">Cell wall biogenesis/degradation</keyword>
<feature type="transmembrane region" description="Helical" evidence="10">
    <location>
        <begin position="21"/>
        <end position="42"/>
    </location>
</feature>
<evidence type="ECO:0000256" key="8">
    <source>
        <dbReference type="PIRSR" id="PIRSR618044-2"/>
    </source>
</evidence>
<keyword evidence="10" id="KW-1133">Transmembrane helix</keyword>
<keyword evidence="4" id="KW-0133">Cell shape</keyword>
<feature type="domain" description="Peptidase S11 D-alanyl-D-alanine carboxypeptidase A N-terminal" evidence="11">
    <location>
        <begin position="59"/>
        <end position="291"/>
    </location>
</feature>
<comment type="similarity">
    <text evidence="1 9">Belongs to the peptidase S11 family.</text>
</comment>
<keyword evidence="2" id="KW-0732">Signal</keyword>
<dbReference type="PANTHER" id="PTHR21581">
    <property type="entry name" value="D-ALANYL-D-ALANINE CARBOXYPEPTIDASE"/>
    <property type="match status" value="1"/>
</dbReference>
<evidence type="ECO:0000256" key="5">
    <source>
        <dbReference type="ARBA" id="ARBA00022984"/>
    </source>
</evidence>
<feature type="active site" description="Proton acceptor" evidence="7">
    <location>
        <position position="91"/>
    </location>
</feature>
<dbReference type="EMBL" id="CP029487">
    <property type="protein sequence ID" value="QCT69913.1"/>
    <property type="molecule type" value="Genomic_DNA"/>
</dbReference>
<keyword evidence="10" id="KW-0812">Transmembrane</keyword>
<feature type="active site" description="Acyl-ester intermediate" evidence="7">
    <location>
        <position position="88"/>
    </location>
</feature>
<keyword evidence="13" id="KW-1185">Reference proteome</keyword>
<proteinExistence type="inferred from homology"/>
<feature type="binding site" evidence="8">
    <location>
        <position position="261"/>
    </location>
    <ligand>
        <name>substrate</name>
    </ligand>
</feature>
<dbReference type="InterPro" id="IPR018044">
    <property type="entry name" value="Peptidase_S11"/>
</dbReference>
<dbReference type="GO" id="GO:0009002">
    <property type="term" value="F:serine-type D-Ala-D-Ala carboxypeptidase activity"/>
    <property type="evidence" value="ECO:0007669"/>
    <property type="project" value="InterPro"/>
</dbReference>
<dbReference type="GO" id="GO:0009252">
    <property type="term" value="P:peptidoglycan biosynthetic process"/>
    <property type="evidence" value="ECO:0007669"/>
    <property type="project" value="UniProtKB-KW"/>
</dbReference>
<evidence type="ECO:0000256" key="9">
    <source>
        <dbReference type="RuleBase" id="RU004016"/>
    </source>
</evidence>